<dbReference type="Proteomes" id="UP000318294">
    <property type="component" value="Unassembled WGS sequence"/>
</dbReference>
<comment type="caution">
    <text evidence="1">The sequence shown here is derived from an EMBL/GenBank/DDBJ whole genome shotgun (WGS) entry which is preliminary data.</text>
</comment>
<reference evidence="1 2" key="1">
    <citation type="submission" date="2019-07" db="EMBL/GenBank/DDBJ databases">
        <title>Tepidimonas charontis SPSP-6 draft genome.</title>
        <authorList>
            <person name="Da Costa M.S."/>
            <person name="Froufe H.J.C."/>
            <person name="Egas C."/>
            <person name="Albuquerque L."/>
        </authorList>
    </citation>
    <scope>NUCLEOTIDE SEQUENCE [LARGE SCALE GENOMIC DNA]</scope>
    <source>
        <strain evidence="1 2">SPSP-6</strain>
    </source>
</reference>
<accession>A0A554XI32</accession>
<sequence>MDYQALKKIGNEMLSEMIRDAVARGDFGKRDHGETARDVIERLGARGLSADEKRFIGGYIMAQCGYGGGL</sequence>
<evidence type="ECO:0000313" key="2">
    <source>
        <dbReference type="Proteomes" id="UP000318294"/>
    </source>
</evidence>
<organism evidence="1 2">
    <name type="scientific">Tepidimonas charontis</name>
    <dbReference type="NCBI Taxonomy" id="2267262"/>
    <lineage>
        <taxon>Bacteria</taxon>
        <taxon>Pseudomonadati</taxon>
        <taxon>Pseudomonadota</taxon>
        <taxon>Betaproteobacteria</taxon>
        <taxon>Burkholderiales</taxon>
        <taxon>Tepidimonas</taxon>
    </lineage>
</organism>
<dbReference type="EMBL" id="VJON01000007">
    <property type="protein sequence ID" value="TSE35491.1"/>
    <property type="molecule type" value="Genomic_DNA"/>
</dbReference>
<gene>
    <name evidence="1" type="ORF">Tchar_00687</name>
</gene>
<keyword evidence="2" id="KW-1185">Reference proteome</keyword>
<name>A0A554XI32_9BURK</name>
<protein>
    <submittedName>
        <fullName evidence="1">Uncharacterized protein</fullName>
    </submittedName>
</protein>
<dbReference type="AlphaFoldDB" id="A0A554XI32"/>
<evidence type="ECO:0000313" key="1">
    <source>
        <dbReference type="EMBL" id="TSE35491.1"/>
    </source>
</evidence>
<proteinExistence type="predicted"/>